<comment type="pathway">
    <text evidence="1 10">Phospholipid metabolism; phosphatidylglycerol biosynthesis; phosphatidylglycerol from CDP-diacylglycerol: step 1/2.</text>
</comment>
<keyword evidence="3 10" id="KW-0444">Lipid biosynthesis</keyword>
<dbReference type="Gene3D" id="3.30.870.10">
    <property type="entry name" value="Endonuclease Chain A"/>
    <property type="match status" value="2"/>
</dbReference>
<accession>A0AAD5LT65</accession>
<dbReference type="SMART" id="SM00155">
    <property type="entry name" value="PLDc"/>
    <property type="match status" value="2"/>
</dbReference>
<comment type="function">
    <text evidence="10">Functions in the biosynthesis of the anionic phospholipids phosphatidylglycerol and cardiolipin.</text>
</comment>
<evidence type="ECO:0000313" key="13">
    <source>
        <dbReference type="Proteomes" id="UP001209570"/>
    </source>
</evidence>
<keyword evidence="6 10" id="KW-0443">Lipid metabolism</keyword>
<keyword evidence="8 10" id="KW-1208">Phospholipid metabolism</keyword>
<dbReference type="EC" id="2.7.8.5" evidence="10"/>
<comment type="subcellular location">
    <subcellularLocation>
        <location evidence="10">Mitochondrion</location>
    </subcellularLocation>
</comment>
<keyword evidence="13" id="KW-1185">Reference proteome</keyword>
<dbReference type="Pfam" id="PF13091">
    <property type="entry name" value="PLDc_2"/>
    <property type="match status" value="1"/>
</dbReference>
<dbReference type="PROSITE" id="PS50035">
    <property type="entry name" value="PLD"/>
    <property type="match status" value="1"/>
</dbReference>
<dbReference type="CDD" id="cd09135">
    <property type="entry name" value="PLDc_PGS1_euk_1"/>
    <property type="match status" value="1"/>
</dbReference>
<keyword evidence="10" id="KW-0547">Nucleotide-binding</keyword>
<dbReference type="InterPro" id="IPR016270">
    <property type="entry name" value="PGS1"/>
</dbReference>
<evidence type="ECO:0000256" key="5">
    <source>
        <dbReference type="ARBA" id="ARBA00022737"/>
    </source>
</evidence>
<organism evidence="12 13">
    <name type="scientific">Pythium insidiosum</name>
    <name type="common">Pythiosis disease agent</name>
    <dbReference type="NCBI Taxonomy" id="114742"/>
    <lineage>
        <taxon>Eukaryota</taxon>
        <taxon>Sar</taxon>
        <taxon>Stramenopiles</taxon>
        <taxon>Oomycota</taxon>
        <taxon>Peronosporomycetes</taxon>
        <taxon>Pythiales</taxon>
        <taxon>Pythiaceae</taxon>
        <taxon>Pythium</taxon>
    </lineage>
</organism>
<dbReference type="EMBL" id="JAKCXM010000576">
    <property type="protein sequence ID" value="KAJ0392765.1"/>
    <property type="molecule type" value="Genomic_DNA"/>
</dbReference>
<evidence type="ECO:0000256" key="7">
    <source>
        <dbReference type="ARBA" id="ARBA00023209"/>
    </source>
</evidence>
<dbReference type="GO" id="GO:0032049">
    <property type="term" value="P:cardiolipin biosynthetic process"/>
    <property type="evidence" value="ECO:0007669"/>
    <property type="project" value="InterPro"/>
</dbReference>
<name>A0AAD5LT65_PYTIN</name>
<keyword evidence="10" id="KW-0496">Mitochondrion</keyword>
<evidence type="ECO:0000256" key="1">
    <source>
        <dbReference type="ARBA" id="ARBA00005042"/>
    </source>
</evidence>
<dbReference type="AlphaFoldDB" id="A0AAD5LT65"/>
<evidence type="ECO:0000256" key="8">
    <source>
        <dbReference type="ARBA" id="ARBA00023264"/>
    </source>
</evidence>
<dbReference type="GO" id="GO:0005739">
    <property type="term" value="C:mitochondrion"/>
    <property type="evidence" value="ECO:0007669"/>
    <property type="project" value="UniProtKB-SubCell"/>
</dbReference>
<dbReference type="CDD" id="cd09137">
    <property type="entry name" value="PLDc_PGS1_euk_2"/>
    <property type="match status" value="1"/>
</dbReference>
<evidence type="ECO:0000259" key="11">
    <source>
        <dbReference type="PROSITE" id="PS50035"/>
    </source>
</evidence>
<sequence>MPMDASTAMASASSDGVTFEHIFRSLARHSRVFPLRSADVSIIPSPTAFYEQLVANIRHAQHRVTISSLYLGTGELERRLVDAIAQRLAENPSLRVTIVLDHSRGQRGGQLKSSVAMLTRLLHSHPHNVELFLYKVPQLKGVKASLPPPFNETLGVSHAKVYLVDDTLILSGANLSEDYFTNRQDRYVQMASCGGLAEFYDQFVRVVAAFSYRATVRAEADSSLTYELTAPRSLGESKKQAMKRELEALVSHSETAELQDEETHDTWAFPTIQFTPIDVTHDETVLSELMQRLPPASSLSIASGYLNFPPFLDELLCRCNAHLDVLTAAPVANGFFNADGVKGALPMAYSLIEQDFYDKTRTRPFATNVREFNRSGWTFHGKGMWFSGAKDAAPELTILGSSNFGRRSYGCDLESQLVLYTRSPQLRARLGDEYERLKQHTELVTDQVWKRPDRSLNSVFCWKYGHWIRPVSKLIAAYL</sequence>
<dbReference type="PANTHER" id="PTHR12586">
    <property type="entry name" value="CDP-DIACYLGLYCEROL--SERINE O-PHOSPHATIDYLTRANSFERASE"/>
    <property type="match status" value="1"/>
</dbReference>
<gene>
    <name evidence="12" type="ORF">P43SY_007476</name>
</gene>
<dbReference type="GO" id="GO:0005524">
    <property type="term" value="F:ATP binding"/>
    <property type="evidence" value="ECO:0007669"/>
    <property type="project" value="UniProtKB-KW"/>
</dbReference>
<evidence type="ECO:0000256" key="2">
    <source>
        <dbReference type="ARBA" id="ARBA00010682"/>
    </source>
</evidence>
<keyword evidence="7 10" id="KW-0594">Phospholipid biosynthesis</keyword>
<evidence type="ECO:0000256" key="10">
    <source>
        <dbReference type="RuleBase" id="RU365024"/>
    </source>
</evidence>
<keyword evidence="4 10" id="KW-0808">Transferase</keyword>
<reference evidence="12" key="1">
    <citation type="submission" date="2021-12" db="EMBL/GenBank/DDBJ databases">
        <title>Prjna785345.</title>
        <authorList>
            <person name="Rujirawat T."/>
            <person name="Krajaejun T."/>
        </authorList>
    </citation>
    <scope>NUCLEOTIDE SEQUENCE</scope>
    <source>
        <strain evidence="12">Pi057C3</strain>
    </source>
</reference>
<dbReference type="PIRSF" id="PIRSF000850">
    <property type="entry name" value="Phospholipase_D_PSS"/>
    <property type="match status" value="1"/>
</dbReference>
<dbReference type="GO" id="GO:0008444">
    <property type="term" value="F:CDP-diacylglycerol-glycerol-3-phosphate 3-phosphatidyltransferase activity"/>
    <property type="evidence" value="ECO:0007669"/>
    <property type="project" value="UniProtKB-EC"/>
</dbReference>
<evidence type="ECO:0000256" key="6">
    <source>
        <dbReference type="ARBA" id="ARBA00023098"/>
    </source>
</evidence>
<evidence type="ECO:0000313" key="12">
    <source>
        <dbReference type="EMBL" id="KAJ0392765.1"/>
    </source>
</evidence>
<comment type="caution">
    <text evidence="12">The sequence shown here is derived from an EMBL/GenBank/DDBJ whole genome shotgun (WGS) entry which is preliminary data.</text>
</comment>
<protein>
    <recommendedName>
        <fullName evidence="10">CDP-diacylglycerol--glycerol-3-phosphate 3-phosphatidyltransferase</fullName>
        <ecNumber evidence="10">2.7.8.5</ecNumber>
    </recommendedName>
</protein>
<dbReference type="Proteomes" id="UP001209570">
    <property type="component" value="Unassembled WGS sequence"/>
</dbReference>
<dbReference type="InterPro" id="IPR025202">
    <property type="entry name" value="PLD-like_dom"/>
</dbReference>
<evidence type="ECO:0000256" key="4">
    <source>
        <dbReference type="ARBA" id="ARBA00022679"/>
    </source>
</evidence>
<dbReference type="InterPro" id="IPR001736">
    <property type="entry name" value="PLipase_D/transphosphatidylase"/>
</dbReference>
<dbReference type="PANTHER" id="PTHR12586:SF1">
    <property type="entry name" value="CDP-DIACYLGLYCEROL--GLYCEROL-3-PHOSPHATE 3-PHOSPHATIDYLTRANSFERASE, MITOCHONDRIAL"/>
    <property type="match status" value="1"/>
</dbReference>
<comment type="catalytic activity">
    <reaction evidence="9 10">
        <text>a CDP-1,2-diacyl-sn-glycerol + sn-glycerol 3-phosphate = a 1,2-diacyl-sn-glycero-3-phospho-(1'-sn-glycero-3'-phosphate) + CMP + H(+)</text>
        <dbReference type="Rhea" id="RHEA:12593"/>
        <dbReference type="ChEBI" id="CHEBI:15378"/>
        <dbReference type="ChEBI" id="CHEBI:57597"/>
        <dbReference type="ChEBI" id="CHEBI:58332"/>
        <dbReference type="ChEBI" id="CHEBI:60110"/>
        <dbReference type="ChEBI" id="CHEBI:60377"/>
        <dbReference type="EC" id="2.7.8.5"/>
    </reaction>
</comment>
<keyword evidence="5" id="KW-0677">Repeat</keyword>
<comment type="similarity">
    <text evidence="2 10">Belongs to the CDP-alcohol phosphatidyltransferase class-II family.</text>
</comment>
<proteinExistence type="inferred from homology"/>
<keyword evidence="10" id="KW-0067">ATP-binding</keyword>
<feature type="domain" description="PLD phosphodiesterase" evidence="11">
    <location>
        <begin position="153"/>
        <end position="179"/>
    </location>
</feature>
<dbReference type="SUPFAM" id="SSF56024">
    <property type="entry name" value="Phospholipase D/nuclease"/>
    <property type="match status" value="2"/>
</dbReference>
<evidence type="ECO:0000256" key="3">
    <source>
        <dbReference type="ARBA" id="ARBA00022516"/>
    </source>
</evidence>
<evidence type="ECO:0000256" key="9">
    <source>
        <dbReference type="ARBA" id="ARBA00048586"/>
    </source>
</evidence>